<dbReference type="NCBIfam" id="TIGR01909">
    <property type="entry name" value="C_GCAxxG_C_C"/>
    <property type="match status" value="1"/>
</dbReference>
<keyword evidence="2" id="KW-1185">Reference proteome</keyword>
<protein>
    <submittedName>
        <fullName evidence="1">C_GCAxxG_C_C family protein</fullName>
    </submittedName>
</protein>
<gene>
    <name evidence="1" type="ORF">JJN12_01440</name>
</gene>
<proteinExistence type="predicted"/>
<dbReference type="Pfam" id="PF09719">
    <property type="entry name" value="C_GCAxxG_C_C"/>
    <property type="match status" value="1"/>
</dbReference>
<accession>A0ABS1IX21</accession>
<dbReference type="EMBL" id="JAEPRJ010000001">
    <property type="protein sequence ID" value="MBK5896450.1"/>
    <property type="molecule type" value="Genomic_DNA"/>
</dbReference>
<dbReference type="InterPro" id="IPR010181">
    <property type="entry name" value="CGCAxxGCC_motif"/>
</dbReference>
<dbReference type="RefSeq" id="WP_208428020.1">
    <property type="nucleotide sequence ID" value="NZ_JAEPRJ010000001.1"/>
</dbReference>
<organism evidence="1 2">
    <name type="scientific">Catonella massiliensis</name>
    <dbReference type="NCBI Taxonomy" id="2799636"/>
    <lineage>
        <taxon>Bacteria</taxon>
        <taxon>Bacillati</taxon>
        <taxon>Bacillota</taxon>
        <taxon>Clostridia</taxon>
        <taxon>Lachnospirales</taxon>
        <taxon>Lachnospiraceae</taxon>
        <taxon>Catonella</taxon>
    </lineage>
</organism>
<sequence>MELTKEMIANSFINGVDCSQIIMGEWADRLGMSKEDAIKVSSAFGGGLGVGETCGAIIGGMLVLGMKYGNTGENQQEQKDILNAKRAEFLEKFKKAHSHCSCRELLGLDFSKPEDVPKIFESGILFEACPRFVRTALDILDEMEN</sequence>
<comment type="caution">
    <text evidence="1">The sequence shown here is derived from an EMBL/GenBank/DDBJ whole genome shotgun (WGS) entry which is preliminary data.</text>
</comment>
<reference evidence="1 2" key="1">
    <citation type="submission" date="2021-01" db="EMBL/GenBank/DDBJ databases">
        <title>Isolation and description of Catonella massiliensis sp. nov., a novel Catonella species, isolated from a stable periodontitis subject.</title>
        <authorList>
            <person name="Antezack A."/>
            <person name="Boxberger M."/>
            <person name="La Scola B."/>
            <person name="Monnet-Corti V."/>
        </authorList>
    </citation>
    <scope>NUCLEOTIDE SEQUENCE [LARGE SCALE GENOMIC DNA]</scope>
    <source>
        <strain evidence="1 2">Marseille-Q4567</strain>
    </source>
</reference>
<dbReference type="Proteomes" id="UP000604730">
    <property type="component" value="Unassembled WGS sequence"/>
</dbReference>
<evidence type="ECO:0000313" key="1">
    <source>
        <dbReference type="EMBL" id="MBK5896450.1"/>
    </source>
</evidence>
<name>A0ABS1IX21_9FIRM</name>
<evidence type="ECO:0000313" key="2">
    <source>
        <dbReference type="Proteomes" id="UP000604730"/>
    </source>
</evidence>